<organism evidence="1 2">
    <name type="scientific">Chryseobacterium turcicum</name>
    <dbReference type="NCBI Taxonomy" id="2898076"/>
    <lineage>
        <taxon>Bacteria</taxon>
        <taxon>Pseudomonadati</taxon>
        <taxon>Bacteroidota</taxon>
        <taxon>Flavobacteriia</taxon>
        <taxon>Flavobacteriales</taxon>
        <taxon>Weeksellaceae</taxon>
        <taxon>Chryseobacterium group</taxon>
        <taxon>Chryseobacterium</taxon>
    </lineage>
</organism>
<reference evidence="1" key="1">
    <citation type="submission" date="2021-11" db="EMBL/GenBank/DDBJ databases">
        <title>Description of novel Chryseobacterium species.</title>
        <authorList>
            <person name="Saticioglu I.B."/>
            <person name="Ay H."/>
            <person name="Altun S."/>
            <person name="Duman M."/>
        </authorList>
    </citation>
    <scope>NUCLEOTIDE SEQUENCE</scope>
    <source>
        <strain evidence="1">C-17</strain>
    </source>
</reference>
<evidence type="ECO:0000313" key="2">
    <source>
        <dbReference type="Proteomes" id="UP001108025"/>
    </source>
</evidence>
<evidence type="ECO:0008006" key="3">
    <source>
        <dbReference type="Google" id="ProtNLM"/>
    </source>
</evidence>
<dbReference type="RefSeq" id="WP_230669375.1">
    <property type="nucleotide sequence ID" value="NZ_JAJNAY010000001.1"/>
</dbReference>
<comment type="caution">
    <text evidence="1">The sequence shown here is derived from an EMBL/GenBank/DDBJ whole genome shotgun (WGS) entry which is preliminary data.</text>
</comment>
<gene>
    <name evidence="1" type="ORF">LO744_11350</name>
</gene>
<name>A0A9Q3V533_9FLAO</name>
<dbReference type="EMBL" id="JAJNAY010000001">
    <property type="protein sequence ID" value="MCD1117455.1"/>
    <property type="molecule type" value="Genomic_DNA"/>
</dbReference>
<proteinExistence type="predicted"/>
<dbReference type="AlphaFoldDB" id="A0A9Q3V533"/>
<dbReference type="Gene3D" id="2.180.10.10">
    <property type="entry name" value="RHS repeat-associated core"/>
    <property type="match status" value="1"/>
</dbReference>
<accession>A0A9Q3V533</accession>
<sequence length="1143" mass="129425">MKKIHNIFKIVLLLFYGFYFSQSTGSSVSNPMDNINQMYPASPTVNNLMKFEETPTNNYTGIPDIKIPITSLSTKSPSVKVNVSLNYHPNTAKPEDKSSEVGLGWSLFAGGSISRTVMNGPDGDVVIPNLHQIPKTGIYYDEFSPGSQTNLTRKFLDSLETEGVYVPIVKSPTYNSFLNFAYKACYLNLFDTEYDLYQYNFMGYSGRFIIKKNSSNQLYVQKLDENNLKIEISSLNPNKTYDVSRFTIIDEFGNKYIFNVTEDSKITSYSHRIGFNGYISDNMYNIGAVTSAFHLGEVQDVLGDTLIKFNYYPLSPVFFTTNSSITRNSSTLIENSYTYPHNFGNVIPAAQEFSTNSINTQTRLLKDIEIVGRGKINLSYLQSRIDTNYSNPNQLNKLDYIQILSPAGNIMDTYKFNYSNFSFDLHNMQEYRLKLDNISVFDALQQKKYDYQLNYTSNIPLSSSKLNIDHWGWFNCIKPTDNTLLSRNPSPACMKYNILESIKLPTGGIQKYDFESNTYSFIGSEPADIYDNPDNWDANSYMTTHSGSQQNVKNYFFSLSGVRQMEISFPDLEDNYNIRNNTWTFSIYKKVGNVYNLITIIGPTVDPDPDYPAYHLRNLEAGDYYTTFQVISNTSYVNYGQIKILAEFKEKKSTNLIQYVNGGGIRIKNISYYTDENISVPAKSINFDYNNIENGQEISGALIYPKPLHNYFYEYSNIFTGSAGSLGFDKAYTILSSDNFIPVQKTQGADVGYKNVSVSELNKGKTVYTYTYPEDTPNAIFPSSFAPPFISYPNFDFKRGLLVKERKVDVFNNDLSISDNVHQLRSVYKYTGIKFQYPDSPYKEFTTAGAFMSYEHYRQICTSGGIPGPNCNFYQDPKIFVSLEVVGKANMTNSVSKDYNNGSYIQTVNNILFNARDLPIKKETILPSQEINETLYSYAHEKGNTRLINANIIGIPLETSIIKKQNITDPGKVLSKIETKYDNPSNLFPSSVLSYDFNNVAQTEVTYDQYDSKGNLVQYTTKDGIPTAIIWGYNSAQPIAKVTGVPYSVAGSLAAEIITASDADINATTEQTLIDKLDVFRKQSAFLNAQVTTYTYDPLIGVTSITPPSGIREVYKYDSANRLESIKDINGKLLKEFKYNYKH</sequence>
<keyword evidence="2" id="KW-1185">Reference proteome</keyword>
<evidence type="ECO:0000313" key="1">
    <source>
        <dbReference type="EMBL" id="MCD1117455.1"/>
    </source>
</evidence>
<protein>
    <recommendedName>
        <fullName evidence="3">YD repeat-containing protein</fullName>
    </recommendedName>
</protein>
<dbReference type="Proteomes" id="UP001108025">
    <property type="component" value="Unassembled WGS sequence"/>
</dbReference>